<accession>A0ABY8MEA6</accession>
<reference evidence="12 13" key="1">
    <citation type="submission" date="2023-04" db="EMBL/GenBank/DDBJ databases">
        <title>Spirochaete genome identified in red abalone sample constitutes a novel genus.</title>
        <authorList>
            <person name="Sharma S.P."/>
            <person name="Purcell C.M."/>
            <person name="Hyde J.R."/>
            <person name="Severin A.J."/>
        </authorList>
    </citation>
    <scope>NUCLEOTIDE SEQUENCE [LARGE SCALE GENOMIC DNA]</scope>
    <source>
        <strain evidence="12 13">SP-2023</strain>
    </source>
</reference>
<keyword evidence="4" id="KW-0597">Phosphoprotein</keyword>
<evidence type="ECO:0000313" key="12">
    <source>
        <dbReference type="EMBL" id="WGK68171.1"/>
    </source>
</evidence>
<keyword evidence="13" id="KW-1185">Reference proteome</keyword>
<evidence type="ECO:0000256" key="2">
    <source>
        <dbReference type="ARBA" id="ARBA00022448"/>
    </source>
</evidence>
<evidence type="ECO:0000256" key="3">
    <source>
        <dbReference type="ARBA" id="ARBA00022490"/>
    </source>
</evidence>
<dbReference type="Pfam" id="PF00359">
    <property type="entry name" value="PTS_EIIA_2"/>
    <property type="match status" value="1"/>
</dbReference>
<proteinExistence type="predicted"/>
<keyword evidence="12" id="KW-0762">Sugar transport</keyword>
<protein>
    <recommendedName>
        <fullName evidence="9">Ascorbate-specific PTS system EIIA component</fullName>
    </recommendedName>
    <alternativeName>
        <fullName evidence="10">Ascorbate-specific phosphotransferase enzyme IIA component</fullName>
    </alternativeName>
</protein>
<comment type="function">
    <text evidence="8">The phosphoenolpyruvate-dependent sugar phosphotransferase system (sugar PTS), a major carbohydrate active transport system, catalyzes the phosphorylation of incoming sugar substrates concomitantly with their translocation across the cell membrane. The enzyme II UlaABC PTS system is involved in ascorbate transport.</text>
</comment>
<gene>
    <name evidence="12" type="ORF">P0082_06710</name>
</gene>
<evidence type="ECO:0000256" key="6">
    <source>
        <dbReference type="ARBA" id="ARBA00022683"/>
    </source>
</evidence>
<dbReference type="InterPro" id="IPR051351">
    <property type="entry name" value="Ascorbate-PTS_EIIA_comp"/>
</dbReference>
<evidence type="ECO:0000256" key="1">
    <source>
        <dbReference type="ARBA" id="ARBA00004496"/>
    </source>
</evidence>
<evidence type="ECO:0000256" key="8">
    <source>
        <dbReference type="ARBA" id="ARBA00037387"/>
    </source>
</evidence>
<feature type="domain" description="PTS EIIA type-2" evidence="11">
    <location>
        <begin position="6"/>
        <end position="145"/>
    </location>
</feature>
<dbReference type="RefSeq" id="WP_326926341.1">
    <property type="nucleotide sequence ID" value="NZ_CP123443.1"/>
</dbReference>
<evidence type="ECO:0000256" key="9">
    <source>
        <dbReference type="ARBA" id="ARBA00041175"/>
    </source>
</evidence>
<keyword evidence="7" id="KW-0418">Kinase</keyword>
<evidence type="ECO:0000259" key="11">
    <source>
        <dbReference type="PROSITE" id="PS51094"/>
    </source>
</evidence>
<comment type="subcellular location">
    <subcellularLocation>
        <location evidence="1">Cytoplasm</location>
    </subcellularLocation>
</comment>
<dbReference type="InterPro" id="IPR016152">
    <property type="entry name" value="PTrfase/Anion_transptr"/>
</dbReference>
<organism evidence="12 13">
    <name type="scientific">Candidatus Haliotispira prima</name>
    <dbReference type="NCBI Taxonomy" id="3034016"/>
    <lineage>
        <taxon>Bacteria</taxon>
        <taxon>Pseudomonadati</taxon>
        <taxon>Spirochaetota</taxon>
        <taxon>Spirochaetia</taxon>
        <taxon>Spirochaetales</taxon>
        <taxon>Spirochaetaceae</taxon>
        <taxon>Candidatus Haliotispira</taxon>
    </lineage>
</organism>
<keyword evidence="6" id="KW-0598">Phosphotransferase system</keyword>
<dbReference type="Proteomes" id="UP001228690">
    <property type="component" value="Chromosome"/>
</dbReference>
<evidence type="ECO:0000256" key="10">
    <source>
        <dbReference type="ARBA" id="ARBA00042072"/>
    </source>
</evidence>
<dbReference type="PANTHER" id="PTHR36203:SF1">
    <property type="entry name" value="ASCORBATE-SPECIFIC PTS SYSTEM EIIA COMPONENT"/>
    <property type="match status" value="1"/>
</dbReference>
<keyword evidence="5" id="KW-0808">Transferase</keyword>
<name>A0ABY8MEA6_9SPIO</name>
<dbReference type="PANTHER" id="PTHR36203">
    <property type="entry name" value="ASCORBATE-SPECIFIC PTS SYSTEM EIIA COMPONENT"/>
    <property type="match status" value="1"/>
</dbReference>
<dbReference type="EMBL" id="CP123443">
    <property type="protein sequence ID" value="WGK68171.1"/>
    <property type="molecule type" value="Genomic_DNA"/>
</dbReference>
<evidence type="ECO:0000256" key="5">
    <source>
        <dbReference type="ARBA" id="ARBA00022679"/>
    </source>
</evidence>
<evidence type="ECO:0000313" key="13">
    <source>
        <dbReference type="Proteomes" id="UP001228690"/>
    </source>
</evidence>
<keyword evidence="3" id="KW-0963">Cytoplasm</keyword>
<evidence type="ECO:0000256" key="4">
    <source>
        <dbReference type="ARBA" id="ARBA00022553"/>
    </source>
</evidence>
<dbReference type="InterPro" id="IPR002178">
    <property type="entry name" value="PTS_EIIA_type-2_dom"/>
</dbReference>
<dbReference type="Gene3D" id="3.40.930.10">
    <property type="entry name" value="Mannitol-specific EII, Chain A"/>
    <property type="match status" value="1"/>
</dbReference>
<dbReference type="SUPFAM" id="SSF55804">
    <property type="entry name" value="Phoshotransferase/anion transport protein"/>
    <property type="match status" value="1"/>
</dbReference>
<evidence type="ECO:0000256" key="7">
    <source>
        <dbReference type="ARBA" id="ARBA00022777"/>
    </source>
</evidence>
<sequence>MDILKFAKEERTFLLDYEVSDWREAVCTACQVLEEKNYISPGYCQRIIANTLEYGPYYACLPNIALAHASAEGDVFRTGASVLVLKEPVNFNLDRYPEPAITVSAVITLASENDADIFTDSLLEILEKVGEDPEVRYIRNYLTEV</sequence>
<dbReference type="PROSITE" id="PS51094">
    <property type="entry name" value="PTS_EIIA_TYPE_2"/>
    <property type="match status" value="1"/>
</dbReference>
<keyword evidence="2" id="KW-0813">Transport</keyword>